<evidence type="ECO:0000313" key="5">
    <source>
        <dbReference type="Proteomes" id="UP000316621"/>
    </source>
</evidence>
<organism evidence="4 5">
    <name type="scientific">Papaver somniferum</name>
    <name type="common">Opium poppy</name>
    <dbReference type="NCBI Taxonomy" id="3469"/>
    <lineage>
        <taxon>Eukaryota</taxon>
        <taxon>Viridiplantae</taxon>
        <taxon>Streptophyta</taxon>
        <taxon>Embryophyta</taxon>
        <taxon>Tracheophyta</taxon>
        <taxon>Spermatophyta</taxon>
        <taxon>Magnoliopsida</taxon>
        <taxon>Ranunculales</taxon>
        <taxon>Papaveraceae</taxon>
        <taxon>Papaveroideae</taxon>
        <taxon>Papaver</taxon>
    </lineage>
</organism>
<evidence type="ECO:0000256" key="2">
    <source>
        <dbReference type="SAM" id="MobiDB-lite"/>
    </source>
</evidence>
<feature type="domain" description="RING-type" evidence="3">
    <location>
        <begin position="784"/>
        <end position="822"/>
    </location>
</feature>
<dbReference type="PROSITE" id="PS50089">
    <property type="entry name" value="ZF_RING_2"/>
    <property type="match status" value="1"/>
</dbReference>
<keyword evidence="5" id="KW-1185">Reference proteome</keyword>
<dbReference type="OMA" id="TICKEWA"/>
<gene>
    <name evidence="4" type="ORF">C5167_009462</name>
</gene>
<name>A0A4Y7K0C8_PAPSO</name>
<dbReference type="Gene3D" id="3.30.40.10">
    <property type="entry name" value="Zinc/RING finger domain, C3HC4 (zinc finger)"/>
    <property type="match status" value="1"/>
</dbReference>
<dbReference type="PANTHER" id="PTHR36017:SF1">
    <property type="entry name" value="EMBRYO DEFECTIVE 1381"/>
    <property type="match status" value="1"/>
</dbReference>
<dbReference type="PANTHER" id="PTHR36017">
    <property type="entry name" value="EMBRYO DEFECTIVE 1381"/>
    <property type="match status" value="1"/>
</dbReference>
<evidence type="ECO:0000256" key="1">
    <source>
        <dbReference type="PROSITE-ProRule" id="PRU00175"/>
    </source>
</evidence>
<feature type="region of interest" description="Disordered" evidence="2">
    <location>
        <begin position="754"/>
        <end position="774"/>
    </location>
</feature>
<accession>A0A4Y7K0C8</accession>
<dbReference type="Proteomes" id="UP000316621">
    <property type="component" value="Chromosome 6"/>
</dbReference>
<sequence length="832" mass="93258">MGKKPWKIIPRPLLESVLNNHAQHHKVPQPLILHGPRGVGKSTLILNRLLEDWNKGPHFTGYVDFSNYKENFKPWASHSTTLSTKPTLNSLRFQLEQCLEQMIGDGVRLGVIGSHQVFTTLNKSHGLNTALRRILQSNTSGNSFDRKISTSVLWDRAVFAMSSKTKVDEIDEVIKGKNDKGKIVKLKDKAYLREAMLSLKLAKEVIDVQQSWRASAIAELNRNGGFSRTLANSSTDWPCLLLELLSAAAEVDHFQPKLVIDNIEVLKDGVLIDDSTVSASMYHDSFLWRLISLCVNESNSLTPIVFRSSSSMVLTSIVTSMMLPLLPIYYSYRAYMDFGFPDLFISRETFGWTLHEAKMHTVTEYFTESEWKLISEVLGPNPRQLSELYALKQSRNYQKIMENSSNTFEDILEAYLAYIQVTVVNPAMESVLSILQKFAVDAQNGRISKDQLRFGAPWRHPPRIDDPAICLEWAKLQVLDFLQSLVKSEFGYNYHADCSLEIMDDPCANAMVEVGLLYAQRDPSFVRPVSGAIQRCLARWLVQEQMQMSFQQSLSSSLQHIQHLVKIECLNSNWVNNLKIADNNCTSRLALAENIPVILSRFAPHGHSCICKKMNDSQSGGGRWKFLKGKLGLKSMTCCSGGIWGLGAASSNMRVREEEEEDDLEMQLTEHVVDVGPTNGTSTTTGGRDCVPRSASGINLAMALAAERHYRAAQEYEVGPTSSSSRSTSNNAIPTGTPMRVSLMRLLEEGDGIDFDEDDDFDDEDEETEKGNDKKGGLGSDVMCCVCMRRKKGAAFIPCGHTFCRVCSRELWLNRGSCPLCNRSILEILDIF</sequence>
<dbReference type="SUPFAM" id="SSF57850">
    <property type="entry name" value="RING/U-box"/>
    <property type="match status" value="1"/>
</dbReference>
<dbReference type="SMART" id="SM00184">
    <property type="entry name" value="RING"/>
    <property type="match status" value="1"/>
</dbReference>
<protein>
    <recommendedName>
        <fullName evidence="3">RING-type domain-containing protein</fullName>
    </recommendedName>
</protein>
<keyword evidence="1" id="KW-0862">Zinc</keyword>
<dbReference type="InterPro" id="IPR013083">
    <property type="entry name" value="Znf_RING/FYVE/PHD"/>
</dbReference>
<feature type="region of interest" description="Disordered" evidence="2">
    <location>
        <begin position="715"/>
        <end position="738"/>
    </location>
</feature>
<dbReference type="EMBL" id="CM010720">
    <property type="protein sequence ID" value="RZC65772.1"/>
    <property type="molecule type" value="Genomic_DNA"/>
</dbReference>
<dbReference type="CDD" id="cd16449">
    <property type="entry name" value="RING-HC"/>
    <property type="match status" value="1"/>
</dbReference>
<keyword evidence="1" id="KW-0863">Zinc-finger</keyword>
<evidence type="ECO:0000259" key="3">
    <source>
        <dbReference type="PROSITE" id="PS50089"/>
    </source>
</evidence>
<dbReference type="GO" id="GO:0008270">
    <property type="term" value="F:zinc ion binding"/>
    <property type="evidence" value="ECO:0007669"/>
    <property type="project" value="UniProtKB-KW"/>
</dbReference>
<dbReference type="InterPro" id="IPR001841">
    <property type="entry name" value="Znf_RING"/>
</dbReference>
<dbReference type="Gramene" id="RZC65772">
    <property type="protein sequence ID" value="RZC65772"/>
    <property type="gene ID" value="C5167_009462"/>
</dbReference>
<proteinExistence type="predicted"/>
<feature type="compositionally biased region" description="Acidic residues" evidence="2">
    <location>
        <begin position="754"/>
        <end position="768"/>
    </location>
</feature>
<dbReference type="SUPFAM" id="SSF52540">
    <property type="entry name" value="P-loop containing nucleoside triphosphate hydrolases"/>
    <property type="match status" value="1"/>
</dbReference>
<dbReference type="InterPro" id="IPR027417">
    <property type="entry name" value="P-loop_NTPase"/>
</dbReference>
<keyword evidence="1" id="KW-0479">Metal-binding</keyword>
<evidence type="ECO:0000313" key="4">
    <source>
        <dbReference type="EMBL" id="RZC65772.1"/>
    </source>
</evidence>
<reference evidence="4 5" key="1">
    <citation type="journal article" date="2018" name="Science">
        <title>The opium poppy genome and morphinan production.</title>
        <authorList>
            <person name="Guo L."/>
            <person name="Winzer T."/>
            <person name="Yang X."/>
            <person name="Li Y."/>
            <person name="Ning Z."/>
            <person name="He Z."/>
            <person name="Teodor R."/>
            <person name="Lu Y."/>
            <person name="Bowser T.A."/>
            <person name="Graham I.A."/>
            <person name="Ye K."/>
        </authorList>
    </citation>
    <scope>NUCLEOTIDE SEQUENCE [LARGE SCALE GENOMIC DNA]</scope>
    <source>
        <strain evidence="5">cv. HN1</strain>
        <tissue evidence="4">Leaves</tissue>
    </source>
</reference>
<dbReference type="AlphaFoldDB" id="A0A4Y7K0C8"/>
<dbReference type="STRING" id="3469.A0A4Y7K0C8"/>
<dbReference type="Pfam" id="PF13920">
    <property type="entry name" value="zf-C3HC4_3"/>
    <property type="match status" value="1"/>
</dbReference>